<sequence length="106" mass="12509">MSKYTVALSKLVNLDEDGVKFELCDYDLAKKYYVRRIEYSTEYKIVNQIFNVLVHCQSNPSKAFKKFNIRYLVKNEALIPINIEDINYCGDIKLEKVSFWKKIIGE</sequence>
<organism evidence="1 2">
    <name type="scientific">Candidatus Trichorickettsia mobilis</name>
    <dbReference type="NCBI Taxonomy" id="1346319"/>
    <lineage>
        <taxon>Bacteria</taxon>
        <taxon>Pseudomonadati</taxon>
        <taxon>Pseudomonadota</taxon>
        <taxon>Alphaproteobacteria</taxon>
        <taxon>Rickettsiales</taxon>
        <taxon>Rickettsiaceae</taxon>
        <taxon>Rickettsieae</taxon>
        <taxon>Candidatus Trichorickettsia</taxon>
    </lineage>
</organism>
<gene>
    <name evidence="1" type="ORF">Trichorick_01395</name>
</gene>
<dbReference type="EMBL" id="CP112933">
    <property type="protein sequence ID" value="WPY01482.1"/>
    <property type="molecule type" value="Genomic_DNA"/>
</dbReference>
<dbReference type="RefSeq" id="WP_323738956.1">
    <property type="nucleotide sequence ID" value="NZ_CP112933.1"/>
</dbReference>
<protein>
    <submittedName>
        <fullName evidence="1">Uncharacterized protein</fullName>
    </submittedName>
</protein>
<name>A0ABZ0UWJ9_9RICK</name>
<reference evidence="1 2" key="1">
    <citation type="submission" date="2022-10" db="EMBL/GenBank/DDBJ databases">
        <title>Host association and intracellularity evolved multiple times independently in the Rickettsiales.</title>
        <authorList>
            <person name="Castelli M."/>
            <person name="Nardi T."/>
            <person name="Gammuto L."/>
            <person name="Bellinzona G."/>
            <person name="Sabaneyeva E."/>
            <person name="Potekhin A."/>
            <person name="Serra V."/>
            <person name="Petroni G."/>
            <person name="Sassera D."/>
        </authorList>
    </citation>
    <scope>NUCLEOTIDE SEQUENCE [LARGE SCALE GENOMIC DNA]</scope>
    <source>
        <strain evidence="1 2">Kr 154-4</strain>
        <plasmid evidence="1 2">unnamed1</plasmid>
    </source>
</reference>
<keyword evidence="2" id="KW-1185">Reference proteome</keyword>
<geneLocation type="plasmid" evidence="1 2">
    <name>unnamed1</name>
</geneLocation>
<keyword evidence="1" id="KW-0614">Plasmid</keyword>
<evidence type="ECO:0000313" key="1">
    <source>
        <dbReference type="EMBL" id="WPY01482.1"/>
    </source>
</evidence>
<evidence type="ECO:0000313" key="2">
    <source>
        <dbReference type="Proteomes" id="UP001326613"/>
    </source>
</evidence>
<proteinExistence type="predicted"/>
<dbReference type="Proteomes" id="UP001326613">
    <property type="component" value="Plasmid unnamed1"/>
</dbReference>
<accession>A0ABZ0UWJ9</accession>